<evidence type="ECO:0000256" key="1">
    <source>
        <dbReference type="ARBA" id="ARBA00009196"/>
    </source>
</evidence>
<evidence type="ECO:0000259" key="13">
    <source>
        <dbReference type="SMART" id="SM00090"/>
    </source>
</evidence>
<feature type="domain" description="RIO kinase" evidence="13">
    <location>
        <begin position="204"/>
        <end position="392"/>
    </location>
</feature>
<keyword evidence="4 14" id="KW-0808">Transferase</keyword>
<feature type="compositionally biased region" description="Basic and acidic residues" evidence="12">
    <location>
        <begin position="201"/>
        <end position="218"/>
    </location>
</feature>
<evidence type="ECO:0000256" key="11">
    <source>
        <dbReference type="ARBA" id="ARBA00048679"/>
    </source>
</evidence>
<evidence type="ECO:0000256" key="10">
    <source>
        <dbReference type="ARBA" id="ARBA00047899"/>
    </source>
</evidence>
<accession>A0A7R8CTT7</accession>
<keyword evidence="7" id="KW-0418">Kinase</keyword>
<dbReference type="GO" id="GO:0046872">
    <property type="term" value="F:metal ion binding"/>
    <property type="evidence" value="ECO:0007669"/>
    <property type="project" value="UniProtKB-KW"/>
</dbReference>
<evidence type="ECO:0000256" key="9">
    <source>
        <dbReference type="ARBA" id="ARBA00022842"/>
    </source>
</evidence>
<dbReference type="PANTHER" id="PTHR45723">
    <property type="entry name" value="SERINE/THREONINE-PROTEIN KINASE RIO1"/>
    <property type="match status" value="1"/>
</dbReference>
<feature type="region of interest" description="Disordered" evidence="12">
    <location>
        <begin position="195"/>
        <end position="218"/>
    </location>
</feature>
<dbReference type="Gene3D" id="1.10.510.10">
    <property type="entry name" value="Transferase(Phosphotransferase) domain 1"/>
    <property type="match status" value="1"/>
</dbReference>
<reference evidence="14" key="1">
    <citation type="submission" date="2021-02" db="EMBL/GenBank/DDBJ databases">
        <authorList>
            <person name="Bekaert M."/>
        </authorList>
    </citation>
    <scope>NUCLEOTIDE SEQUENCE</scope>
    <source>
        <strain evidence="14">IoA-00</strain>
    </source>
</reference>
<dbReference type="Gene3D" id="3.30.200.20">
    <property type="entry name" value="Phosphorylase Kinase, domain 1"/>
    <property type="match status" value="1"/>
</dbReference>
<comment type="catalytic activity">
    <reaction evidence="10">
        <text>L-threonyl-[protein] + ATP = O-phospho-L-threonyl-[protein] + ADP + H(+)</text>
        <dbReference type="Rhea" id="RHEA:46608"/>
        <dbReference type="Rhea" id="RHEA-COMP:11060"/>
        <dbReference type="Rhea" id="RHEA-COMP:11605"/>
        <dbReference type="ChEBI" id="CHEBI:15378"/>
        <dbReference type="ChEBI" id="CHEBI:30013"/>
        <dbReference type="ChEBI" id="CHEBI:30616"/>
        <dbReference type="ChEBI" id="CHEBI:61977"/>
        <dbReference type="ChEBI" id="CHEBI:456216"/>
        <dbReference type="EC" id="2.7.11.1"/>
    </reaction>
</comment>
<comment type="catalytic activity">
    <reaction evidence="11">
        <text>L-seryl-[protein] + ATP = O-phospho-L-seryl-[protein] + ADP + H(+)</text>
        <dbReference type="Rhea" id="RHEA:17989"/>
        <dbReference type="Rhea" id="RHEA-COMP:9863"/>
        <dbReference type="Rhea" id="RHEA-COMP:11604"/>
        <dbReference type="ChEBI" id="CHEBI:15378"/>
        <dbReference type="ChEBI" id="CHEBI:29999"/>
        <dbReference type="ChEBI" id="CHEBI:30616"/>
        <dbReference type="ChEBI" id="CHEBI:83421"/>
        <dbReference type="ChEBI" id="CHEBI:456216"/>
        <dbReference type="EC" id="2.7.11.1"/>
    </reaction>
</comment>
<evidence type="ECO:0000313" key="15">
    <source>
        <dbReference type="Proteomes" id="UP000675881"/>
    </source>
</evidence>
<dbReference type="AlphaFoldDB" id="A0A7R8CTT7"/>
<dbReference type="EC" id="2.7.11.1" evidence="2"/>
<dbReference type="InterPro" id="IPR011009">
    <property type="entry name" value="Kinase-like_dom_sf"/>
</dbReference>
<dbReference type="Proteomes" id="UP000675881">
    <property type="component" value="Chromosome 3"/>
</dbReference>
<dbReference type="EMBL" id="HG994582">
    <property type="protein sequence ID" value="CAF2893374.1"/>
    <property type="molecule type" value="Genomic_DNA"/>
</dbReference>
<organism evidence="14 15">
    <name type="scientific">Lepeophtheirus salmonis</name>
    <name type="common">Salmon louse</name>
    <name type="synonym">Caligus salmonis</name>
    <dbReference type="NCBI Taxonomy" id="72036"/>
    <lineage>
        <taxon>Eukaryota</taxon>
        <taxon>Metazoa</taxon>
        <taxon>Ecdysozoa</taxon>
        <taxon>Arthropoda</taxon>
        <taxon>Crustacea</taxon>
        <taxon>Multicrustacea</taxon>
        <taxon>Hexanauplia</taxon>
        <taxon>Copepoda</taxon>
        <taxon>Siphonostomatoida</taxon>
        <taxon>Caligidae</taxon>
        <taxon>Lepeophtheirus</taxon>
    </lineage>
</organism>
<dbReference type="InterPro" id="IPR051272">
    <property type="entry name" value="RIO-type_Ser/Thr_kinase"/>
</dbReference>
<dbReference type="Pfam" id="PF01163">
    <property type="entry name" value="RIO1"/>
    <property type="match status" value="1"/>
</dbReference>
<feature type="compositionally biased region" description="Low complexity" evidence="12">
    <location>
        <begin position="426"/>
        <end position="445"/>
    </location>
</feature>
<comment type="similarity">
    <text evidence="1">Belongs to the protein kinase superfamily. RIO-type Ser/Thr kinase family.</text>
</comment>
<evidence type="ECO:0000256" key="4">
    <source>
        <dbReference type="ARBA" id="ARBA00022679"/>
    </source>
</evidence>
<evidence type="ECO:0000256" key="6">
    <source>
        <dbReference type="ARBA" id="ARBA00022741"/>
    </source>
</evidence>
<evidence type="ECO:0000256" key="12">
    <source>
        <dbReference type="SAM" id="MobiDB-lite"/>
    </source>
</evidence>
<keyword evidence="9" id="KW-0460">Magnesium</keyword>
<name>A0A7R8CTT7_LEPSM</name>
<evidence type="ECO:0000256" key="5">
    <source>
        <dbReference type="ARBA" id="ARBA00022723"/>
    </source>
</evidence>
<evidence type="ECO:0000256" key="8">
    <source>
        <dbReference type="ARBA" id="ARBA00022840"/>
    </source>
</evidence>
<feature type="region of interest" description="Disordered" evidence="12">
    <location>
        <begin position="416"/>
        <end position="447"/>
    </location>
</feature>
<dbReference type="GO" id="GO:0005524">
    <property type="term" value="F:ATP binding"/>
    <property type="evidence" value="ECO:0007669"/>
    <property type="project" value="UniProtKB-KW"/>
</dbReference>
<evidence type="ECO:0000256" key="7">
    <source>
        <dbReference type="ARBA" id="ARBA00022777"/>
    </source>
</evidence>
<keyword evidence="5" id="KW-0479">Metal-binding</keyword>
<proteinExistence type="inferred from homology"/>
<dbReference type="InterPro" id="IPR000687">
    <property type="entry name" value="RIO_kinase"/>
</dbReference>
<gene>
    <name evidence="14" type="ORF">LSAA_7051</name>
</gene>
<feature type="compositionally biased region" description="Polar residues" evidence="12">
    <location>
        <begin position="416"/>
        <end position="425"/>
    </location>
</feature>
<evidence type="ECO:0000313" key="14">
    <source>
        <dbReference type="EMBL" id="CAF2893374.1"/>
    </source>
</evidence>
<keyword evidence="15" id="KW-1185">Reference proteome</keyword>
<dbReference type="InterPro" id="IPR018934">
    <property type="entry name" value="RIO_dom"/>
</dbReference>
<protein>
    <recommendedName>
        <fullName evidence="2">non-specific serine/threonine protein kinase</fullName>
        <ecNumber evidence="2">2.7.11.1</ecNumber>
    </recommendedName>
</protein>
<evidence type="ECO:0000256" key="3">
    <source>
        <dbReference type="ARBA" id="ARBA00022527"/>
    </source>
</evidence>
<dbReference type="SMART" id="SM00090">
    <property type="entry name" value="RIO"/>
    <property type="match status" value="1"/>
</dbReference>
<keyword evidence="3" id="KW-0723">Serine/threonine-protein kinase</keyword>
<dbReference type="OrthoDB" id="205248at2759"/>
<keyword evidence="8" id="KW-0067">ATP-binding</keyword>
<keyword evidence="6" id="KW-0547">Nucleotide-binding</keyword>
<dbReference type="SUPFAM" id="SSF56112">
    <property type="entry name" value="Protein kinase-like (PK-like)"/>
    <property type="match status" value="1"/>
</dbReference>
<sequence>MTGINQINFCTSLDVFSFKGSLCELTIRYIYETDLFVLFWGVFPPFLNRRRGLKRNNPLHLIKISRVPFSNKEEEVVVNLSEIMSEQLAIDFDSTVRFIIPILEEERALNGGSKVSVSLNNFKTLHSDYAELLDYEDSDEESICSDDGHLFKTEHIPRCGRRVLESFPPGIATGEDVRVSNAVYNEMKQFTVKEGRKRASKVKDKEDKSTEGQHTDPKTRLILYKNDDYRFRDRFSKQNPRKVVHLWAEKEKHNLSRMIRKGVNVPEVFSLKKHVLVMSFIGSDGRPAPKLKEAVLSSSDWKGCYSETVSTMKTLYHDCHLVHSDLSEYNILWHEKRPVFIDVSQAVEPTHPHALEFLYRDIVNITDFFSCRIPPKDDLVKSYEDLFFYITNLSLDPEHDITHQLIKYQESNENNHECFNSQLNNSQRSSTSKSPGKSSYGSEKSLPSMTETELKAFKDSVINSPSSPPLTTSKSYIALKYNLLETNRRSQRSRATKSLAAVEDFEKKTPLGLLMKVVFLIQTTAFLESRRGHQCQEEKGEHDEAQNIIPLRTEGTSLDYLLRFKTWA</sequence>
<evidence type="ECO:0000256" key="2">
    <source>
        <dbReference type="ARBA" id="ARBA00012513"/>
    </source>
</evidence>
<dbReference type="GO" id="GO:0004674">
    <property type="term" value="F:protein serine/threonine kinase activity"/>
    <property type="evidence" value="ECO:0007669"/>
    <property type="project" value="UniProtKB-KW"/>
</dbReference>